<name>A0AB39TE35_9ACTN</name>
<dbReference type="AlphaFoldDB" id="A0AB39TE35"/>
<dbReference type="RefSeq" id="WP_369149591.1">
    <property type="nucleotide sequence ID" value="NZ_CP163444.1"/>
</dbReference>
<evidence type="ECO:0000313" key="2">
    <source>
        <dbReference type="EMBL" id="XDQ76928.1"/>
    </source>
</evidence>
<gene>
    <name evidence="2" type="ORF">AB5J54_38385</name>
</gene>
<dbReference type="EMBL" id="CP163444">
    <property type="protein sequence ID" value="XDQ76928.1"/>
    <property type="molecule type" value="Genomic_DNA"/>
</dbReference>
<protein>
    <recommendedName>
        <fullName evidence="1">L-amino acid ligase C-terminal domain-containing protein</fullName>
    </recommendedName>
</protein>
<feature type="domain" description="L-amino acid ligase C-terminal" evidence="1">
    <location>
        <begin position="13"/>
        <end position="47"/>
    </location>
</feature>
<evidence type="ECO:0000259" key="1">
    <source>
        <dbReference type="Pfam" id="PF18603"/>
    </source>
</evidence>
<dbReference type="Pfam" id="PF18603">
    <property type="entry name" value="LAL_C2"/>
    <property type="match status" value="1"/>
</dbReference>
<proteinExistence type="predicted"/>
<dbReference type="InterPro" id="IPR040570">
    <property type="entry name" value="LAL_C2"/>
</dbReference>
<sequence>MPPCRPAHARARHSASDSRQGYVLCAGDTAEDAVAKAEAARDLVRIDSVPLAEGPGAARRP</sequence>
<organism evidence="2">
    <name type="scientific">Streptomyces sp. R44</name>
    <dbReference type="NCBI Taxonomy" id="3238633"/>
    <lineage>
        <taxon>Bacteria</taxon>
        <taxon>Bacillati</taxon>
        <taxon>Actinomycetota</taxon>
        <taxon>Actinomycetes</taxon>
        <taxon>Kitasatosporales</taxon>
        <taxon>Streptomycetaceae</taxon>
        <taxon>Streptomyces</taxon>
    </lineage>
</organism>
<accession>A0AB39TE35</accession>
<reference evidence="2" key="1">
    <citation type="submission" date="2024-07" db="EMBL/GenBank/DDBJ databases">
        <authorList>
            <person name="Yu S.T."/>
        </authorList>
    </citation>
    <scope>NUCLEOTIDE SEQUENCE</scope>
    <source>
        <strain evidence="2">R44</strain>
    </source>
</reference>